<comment type="caution">
    <text evidence="2">The sequence shown here is derived from an EMBL/GenBank/DDBJ whole genome shotgun (WGS) entry which is preliminary data.</text>
</comment>
<dbReference type="GO" id="GO:0004672">
    <property type="term" value="F:protein kinase activity"/>
    <property type="evidence" value="ECO:0007669"/>
    <property type="project" value="InterPro"/>
</dbReference>
<dbReference type="Gene3D" id="3.40.50.1010">
    <property type="entry name" value="5'-nuclease"/>
    <property type="match status" value="1"/>
</dbReference>
<dbReference type="InterPro" id="IPR000719">
    <property type="entry name" value="Prot_kinase_dom"/>
</dbReference>
<gene>
    <name evidence="2" type="ORF">K8V01_02455</name>
</gene>
<reference evidence="2" key="2">
    <citation type="submission" date="2021-09" db="EMBL/GenBank/DDBJ databases">
        <authorList>
            <person name="Gilroy R."/>
        </authorList>
    </citation>
    <scope>NUCLEOTIDE SEQUENCE</scope>
    <source>
        <strain evidence="2">CHK179-5677</strain>
    </source>
</reference>
<evidence type="ECO:0000313" key="3">
    <source>
        <dbReference type="Proteomes" id="UP000760668"/>
    </source>
</evidence>
<protein>
    <recommendedName>
        <fullName evidence="1">Protein kinase domain-containing protein</fullName>
    </recommendedName>
</protein>
<reference evidence="2" key="1">
    <citation type="journal article" date="2021" name="PeerJ">
        <title>Extensive microbial diversity within the chicken gut microbiome revealed by metagenomics and culture.</title>
        <authorList>
            <person name="Gilroy R."/>
            <person name="Ravi A."/>
            <person name="Getino M."/>
            <person name="Pursley I."/>
            <person name="Horton D.L."/>
            <person name="Alikhan N.F."/>
            <person name="Baker D."/>
            <person name="Gharbi K."/>
            <person name="Hall N."/>
            <person name="Watson M."/>
            <person name="Adriaenssens E.M."/>
            <person name="Foster-Nyarko E."/>
            <person name="Jarju S."/>
            <person name="Secka A."/>
            <person name="Antonio M."/>
            <person name="Oren A."/>
            <person name="Chaudhuri R.R."/>
            <person name="La Ragione R."/>
            <person name="Hildebrand F."/>
            <person name="Pallen M.J."/>
        </authorList>
    </citation>
    <scope>NUCLEOTIDE SEQUENCE</scope>
    <source>
        <strain evidence="2">CHK179-5677</strain>
    </source>
</reference>
<proteinExistence type="predicted"/>
<dbReference type="Gene3D" id="1.10.510.10">
    <property type="entry name" value="Transferase(Phosphotransferase) domain 1"/>
    <property type="match status" value="1"/>
</dbReference>
<evidence type="ECO:0000313" key="2">
    <source>
        <dbReference type="EMBL" id="HJG85881.1"/>
    </source>
</evidence>
<feature type="domain" description="Protein kinase" evidence="1">
    <location>
        <begin position="273"/>
        <end position="551"/>
    </location>
</feature>
<dbReference type="AlphaFoldDB" id="A0A921SRV0"/>
<name>A0A921SRV0_9FIRM</name>
<accession>A0A921SRV0</accession>
<dbReference type="PROSITE" id="PS50011">
    <property type="entry name" value="PROTEIN_KINASE_DOM"/>
    <property type="match status" value="1"/>
</dbReference>
<sequence length="638" mass="71569">MEGRKQSATGQESEDFMKYFTKLDLSTAMNLTPEAMDVLLLSCGISSTRESLSKDEVRAIQHYLQQQSDGLSAQAQERLERTVEQYTVLVDTCSLLHYQFSAWMEHMLPILRRTGKQLVIPGSILREMGQLADKKPELAQPVRTATGWLNRLHREGLLAVYGGNSETFGDHQLLAAATQFHTKNRLLVVTQDKDLATDLMGLNQLNSVQGKKVLVLRINKYGYLSRFHSDARQSGSSCSFFPPAPLVEDDQQILPLTQLPTTGDEVIGTSGTLVLGDVLGQGGEGTIYDLGDGTVAKLYHPEKRTAARRDKLRLMVTAPIREQGICWPQELLCNTQGEFVGYRMLRAAGTSLQRCLLNQNSVQRYFPSGQRAELARLAVTILEKLQLLHRSGVLLGDINLNNILMVSPSEVWLVDCDSYQVGGYPCPVGKSPFLPPELLGKHLSQQLRTPGNEAFAVATLLFMLMLPGKAPYAQQGGDSMETAIREGNFPYPCGDNHGCGVPEGSWRYQWSHLPLYIKQYFHGTFQKEGRFYAEEKRLPVSTWLSVFRRYLELLETGALQGKDEQSGKIYPNRLKEGGKQPRQVSQRRICQMCGEEFDLSQGEENFYRSKGFFLPQTCPRCRQLKRMLNQNSADSQIA</sequence>
<dbReference type="InterPro" id="IPR029060">
    <property type="entry name" value="PIN-like_dom_sf"/>
</dbReference>
<dbReference type="RefSeq" id="WP_295368482.1">
    <property type="nucleotide sequence ID" value="NZ_DYUC01000021.1"/>
</dbReference>
<dbReference type="SUPFAM" id="SSF88723">
    <property type="entry name" value="PIN domain-like"/>
    <property type="match status" value="1"/>
</dbReference>
<evidence type="ECO:0000259" key="1">
    <source>
        <dbReference type="PROSITE" id="PS50011"/>
    </source>
</evidence>
<dbReference type="EMBL" id="DYUC01000021">
    <property type="protein sequence ID" value="HJG85881.1"/>
    <property type="molecule type" value="Genomic_DNA"/>
</dbReference>
<organism evidence="2 3">
    <name type="scientific">Pseudoflavonifractor capillosus</name>
    <dbReference type="NCBI Taxonomy" id="106588"/>
    <lineage>
        <taxon>Bacteria</taxon>
        <taxon>Bacillati</taxon>
        <taxon>Bacillota</taxon>
        <taxon>Clostridia</taxon>
        <taxon>Eubacteriales</taxon>
        <taxon>Oscillospiraceae</taxon>
        <taxon>Pseudoflavonifractor</taxon>
    </lineage>
</organism>
<dbReference type="GO" id="GO:0005524">
    <property type="term" value="F:ATP binding"/>
    <property type="evidence" value="ECO:0007669"/>
    <property type="project" value="InterPro"/>
</dbReference>
<dbReference type="Proteomes" id="UP000760668">
    <property type="component" value="Unassembled WGS sequence"/>
</dbReference>
<dbReference type="InterPro" id="IPR011009">
    <property type="entry name" value="Kinase-like_dom_sf"/>
</dbReference>
<dbReference type="SUPFAM" id="SSF56112">
    <property type="entry name" value="Protein kinase-like (PK-like)"/>
    <property type="match status" value="1"/>
</dbReference>